<protein>
    <recommendedName>
        <fullName evidence="4">PGF-CTERM sorting domain-containing protein</fullName>
    </recommendedName>
</protein>
<dbReference type="Proteomes" id="UP000244727">
    <property type="component" value="Chromosome"/>
</dbReference>
<dbReference type="RefSeq" id="WP_108382469.1">
    <property type="nucleotide sequence ID" value="NZ_CP028858.1"/>
</dbReference>
<gene>
    <name evidence="2" type="ORF">HARCEL1_08710</name>
</gene>
<organism evidence="2 3">
    <name type="scientific">Halococcoides cellulosivorans</name>
    <dbReference type="NCBI Taxonomy" id="1679096"/>
    <lineage>
        <taxon>Archaea</taxon>
        <taxon>Methanobacteriati</taxon>
        <taxon>Methanobacteriota</taxon>
        <taxon>Stenosarchaea group</taxon>
        <taxon>Halobacteria</taxon>
        <taxon>Halobacteriales</taxon>
        <taxon>Haloarculaceae</taxon>
        <taxon>Halococcoides</taxon>
    </lineage>
</organism>
<keyword evidence="1" id="KW-1133">Transmembrane helix</keyword>
<dbReference type="KEGG" id="harc:HARCEL1_08710"/>
<proteinExistence type="predicted"/>
<reference evidence="2 3" key="1">
    <citation type="submission" date="2018-04" db="EMBL/GenBank/DDBJ databases">
        <title>Halococcoides cellulosivorans gen. nov., sp. nov., an extremely halophilic cellulose-utilizing haloarchaeon from hypersaline lakes.</title>
        <authorList>
            <person name="Sorokin D.Y."/>
            <person name="Toshchakov S.V."/>
            <person name="Samarov N.I."/>
            <person name="Korzhenkov A."/>
            <person name="Kublanov I.V."/>
        </authorList>
    </citation>
    <scope>NUCLEOTIDE SEQUENCE [LARGE SCALE GENOMIC DNA]</scope>
    <source>
        <strain evidence="2 3">HArcel1</strain>
    </source>
</reference>
<dbReference type="PROSITE" id="PS51257">
    <property type="entry name" value="PROKAR_LIPOPROTEIN"/>
    <property type="match status" value="1"/>
</dbReference>
<sequence>MSLRRAGPVVAGLVVLVVLSGCAQVAVTADVAGDGTVETYDVQVETSASTYDRLMSTAESDGYDSLRAYLLRDVTDEAVDSVDYDESLADGQVTINVTLTGLDPAGVDGLTVVESDGQIVYEDATFVSDDRVTDDASLTYRLEMPGEITNATAGRVDGSTATWEREGSDSLTGTQIRAVAETSALGFGPGFGPVAAVLAIVGAVLLGRRARGDEPERE</sequence>
<evidence type="ECO:0000313" key="3">
    <source>
        <dbReference type="Proteomes" id="UP000244727"/>
    </source>
</evidence>
<keyword evidence="3" id="KW-1185">Reference proteome</keyword>
<feature type="transmembrane region" description="Helical" evidence="1">
    <location>
        <begin position="184"/>
        <end position="207"/>
    </location>
</feature>
<evidence type="ECO:0008006" key="4">
    <source>
        <dbReference type="Google" id="ProtNLM"/>
    </source>
</evidence>
<keyword evidence="1" id="KW-0812">Transmembrane</keyword>
<keyword evidence="1" id="KW-0472">Membrane</keyword>
<dbReference type="EMBL" id="CP028858">
    <property type="protein sequence ID" value="AWB27784.1"/>
    <property type="molecule type" value="Genomic_DNA"/>
</dbReference>
<accession>A0A2R4X1V6</accession>
<name>A0A2R4X1V6_9EURY</name>
<evidence type="ECO:0000313" key="2">
    <source>
        <dbReference type="EMBL" id="AWB27784.1"/>
    </source>
</evidence>
<dbReference type="GeneID" id="36512583"/>
<evidence type="ECO:0000256" key="1">
    <source>
        <dbReference type="SAM" id="Phobius"/>
    </source>
</evidence>
<dbReference type="AlphaFoldDB" id="A0A2R4X1V6"/>